<evidence type="ECO:0000256" key="4">
    <source>
        <dbReference type="ARBA" id="ARBA00022737"/>
    </source>
</evidence>
<dbReference type="SUPFAM" id="SSF48371">
    <property type="entry name" value="ARM repeat"/>
    <property type="match status" value="1"/>
</dbReference>
<feature type="region of interest" description="Disordered" evidence="8">
    <location>
        <begin position="27"/>
        <end position="600"/>
    </location>
</feature>
<dbReference type="PANTHER" id="PTHR47249:SF1">
    <property type="entry name" value="VACUOLAR PROTEIN 8"/>
    <property type="match status" value="1"/>
</dbReference>
<name>K0RWG1_THAOC</name>
<feature type="compositionally biased region" description="Low complexity" evidence="8">
    <location>
        <begin position="155"/>
        <end position="169"/>
    </location>
</feature>
<keyword evidence="6" id="KW-0449">Lipoprotein</keyword>
<evidence type="ECO:0000256" key="8">
    <source>
        <dbReference type="SAM" id="MobiDB-lite"/>
    </source>
</evidence>
<dbReference type="InterPro" id="IPR000225">
    <property type="entry name" value="Armadillo"/>
</dbReference>
<feature type="compositionally biased region" description="Basic and acidic residues" evidence="8">
    <location>
        <begin position="748"/>
        <end position="787"/>
    </location>
</feature>
<dbReference type="AlphaFoldDB" id="K0RWG1"/>
<feature type="region of interest" description="Disordered" evidence="8">
    <location>
        <begin position="678"/>
        <end position="790"/>
    </location>
</feature>
<evidence type="ECO:0000313" key="9">
    <source>
        <dbReference type="EMBL" id="EJK56754.1"/>
    </source>
</evidence>
<dbReference type="eggNOG" id="ENOG502QX5A">
    <property type="taxonomic scope" value="Eukaryota"/>
</dbReference>
<dbReference type="Proteomes" id="UP000266841">
    <property type="component" value="Unassembled WGS sequence"/>
</dbReference>
<comment type="similarity">
    <text evidence="2">Belongs to the beta-catenin family.</text>
</comment>
<feature type="region of interest" description="Disordered" evidence="8">
    <location>
        <begin position="613"/>
        <end position="657"/>
    </location>
</feature>
<dbReference type="InterPro" id="IPR011989">
    <property type="entry name" value="ARM-like"/>
</dbReference>
<feature type="compositionally biased region" description="Acidic residues" evidence="8">
    <location>
        <begin position="726"/>
        <end position="743"/>
    </location>
</feature>
<dbReference type="EMBL" id="AGNL01030615">
    <property type="protein sequence ID" value="EJK56754.1"/>
    <property type="molecule type" value="Genomic_DNA"/>
</dbReference>
<organism evidence="9 10">
    <name type="scientific">Thalassiosira oceanica</name>
    <name type="common">Marine diatom</name>
    <dbReference type="NCBI Taxonomy" id="159749"/>
    <lineage>
        <taxon>Eukaryota</taxon>
        <taxon>Sar</taxon>
        <taxon>Stramenopiles</taxon>
        <taxon>Ochrophyta</taxon>
        <taxon>Bacillariophyta</taxon>
        <taxon>Coscinodiscophyceae</taxon>
        <taxon>Thalassiosirophycidae</taxon>
        <taxon>Thalassiosirales</taxon>
        <taxon>Thalassiosiraceae</taxon>
        <taxon>Thalassiosira</taxon>
    </lineage>
</organism>
<keyword evidence="10" id="KW-1185">Reference proteome</keyword>
<feature type="compositionally biased region" description="Polar residues" evidence="8">
    <location>
        <begin position="227"/>
        <end position="244"/>
    </location>
</feature>
<evidence type="ECO:0000256" key="3">
    <source>
        <dbReference type="ARBA" id="ARBA00022554"/>
    </source>
</evidence>
<gene>
    <name evidence="9" type="ORF">THAOC_23295</name>
</gene>
<feature type="compositionally biased region" description="Basic and acidic residues" evidence="8">
    <location>
        <begin position="187"/>
        <end position="209"/>
    </location>
</feature>
<evidence type="ECO:0000256" key="2">
    <source>
        <dbReference type="ARBA" id="ARBA00005462"/>
    </source>
</evidence>
<comment type="caution">
    <text evidence="9">The sequence shown here is derived from an EMBL/GenBank/DDBJ whole genome shotgun (WGS) entry which is preliminary data.</text>
</comment>
<feature type="compositionally biased region" description="Polar residues" evidence="8">
    <location>
        <begin position="512"/>
        <end position="523"/>
    </location>
</feature>
<feature type="compositionally biased region" description="Polar residues" evidence="8">
    <location>
        <begin position="683"/>
        <end position="692"/>
    </location>
</feature>
<feature type="compositionally biased region" description="Basic and acidic residues" evidence="8">
    <location>
        <begin position="286"/>
        <end position="317"/>
    </location>
</feature>
<dbReference type="InterPro" id="IPR016024">
    <property type="entry name" value="ARM-type_fold"/>
</dbReference>
<feature type="non-terminal residue" evidence="9">
    <location>
        <position position="1"/>
    </location>
</feature>
<evidence type="ECO:0000256" key="1">
    <source>
        <dbReference type="ARBA" id="ARBA00004592"/>
    </source>
</evidence>
<dbReference type="SMART" id="SM00185">
    <property type="entry name" value="ARM"/>
    <property type="match status" value="4"/>
</dbReference>
<dbReference type="PANTHER" id="PTHR47249">
    <property type="entry name" value="VACUOLAR PROTEIN 8"/>
    <property type="match status" value="1"/>
</dbReference>
<evidence type="ECO:0000256" key="7">
    <source>
        <dbReference type="ARBA" id="ARBA00026209"/>
    </source>
</evidence>
<dbReference type="GO" id="GO:0043495">
    <property type="term" value="F:protein-membrane adaptor activity"/>
    <property type="evidence" value="ECO:0007669"/>
    <property type="project" value="InterPro"/>
</dbReference>
<reference evidence="9 10" key="1">
    <citation type="journal article" date="2012" name="Genome Biol.">
        <title>Genome and low-iron response of an oceanic diatom adapted to chronic iron limitation.</title>
        <authorList>
            <person name="Lommer M."/>
            <person name="Specht M."/>
            <person name="Roy A.S."/>
            <person name="Kraemer L."/>
            <person name="Andreson R."/>
            <person name="Gutowska M.A."/>
            <person name="Wolf J."/>
            <person name="Bergner S.V."/>
            <person name="Schilhabel M.B."/>
            <person name="Klostermeier U.C."/>
            <person name="Beiko R.G."/>
            <person name="Rosenstiel P."/>
            <person name="Hippler M."/>
            <person name="Laroche J."/>
        </authorList>
    </citation>
    <scope>NUCLEOTIDE SEQUENCE [LARGE SCALE GENOMIC DNA]</scope>
    <source>
        <strain evidence="9 10">CCMP1005</strain>
    </source>
</reference>
<feature type="compositionally biased region" description="Low complexity" evidence="8">
    <location>
        <begin position="245"/>
        <end position="260"/>
    </location>
</feature>
<evidence type="ECO:0000256" key="6">
    <source>
        <dbReference type="ARBA" id="ARBA00023288"/>
    </source>
</evidence>
<dbReference type="GO" id="GO:0005774">
    <property type="term" value="C:vacuolar membrane"/>
    <property type="evidence" value="ECO:0007669"/>
    <property type="project" value="UniProtKB-SubCell"/>
</dbReference>
<keyword evidence="3" id="KW-0926">Vacuole</keyword>
<proteinExistence type="inferred from homology"/>
<feature type="compositionally biased region" description="Low complexity" evidence="8">
    <location>
        <begin position="438"/>
        <end position="451"/>
    </location>
</feature>
<protein>
    <recommendedName>
        <fullName evidence="7">Vacuolar protein 8</fullName>
    </recommendedName>
</protein>
<dbReference type="Gene3D" id="1.25.10.10">
    <property type="entry name" value="Leucine-rich Repeat Variant"/>
    <property type="match status" value="2"/>
</dbReference>
<dbReference type="InterPro" id="IPR045156">
    <property type="entry name" value="Vac8"/>
</dbReference>
<dbReference type="GO" id="GO:0071562">
    <property type="term" value="P:nucleus-vacuole junction assembly"/>
    <property type="evidence" value="ECO:0007669"/>
    <property type="project" value="InterPro"/>
</dbReference>
<feature type="compositionally biased region" description="Basic and acidic residues" evidence="8">
    <location>
        <begin position="423"/>
        <end position="437"/>
    </location>
</feature>
<keyword evidence="5" id="KW-0472">Membrane</keyword>
<accession>K0RWG1</accession>
<feature type="compositionally biased region" description="Polar residues" evidence="8">
    <location>
        <begin position="626"/>
        <end position="636"/>
    </location>
</feature>
<sequence>PQQGQPPPAAADSIRDDLREGLAHIRRASQVVPAPEGTGDVAPAVPDDPTAAVVEPEGADLQAQPSLELESEEMVSRRESGGTDGGGQPAAEADEPQALDLRGGGVDTDSEGGDGEKEVEGGGYGGEEGGETEGSERAGPDAAPRGVDDYDDDVLSAAADSDAISEDPSNPFRDGANALDVSAATSRESRESSVHNELQDGRDLDDALRRSVFSESTDNPFSDAGSFAQTSAYGGASESGSFRHSGNGNSAYGYGSGSVSMFSDSIRSEDEAPHWRGGTYGMAMDDGAHRGSARSRDSDASSLRRADGDGSRLDRSRAGRSSAGDVRGRTAGSAAGSRDGRAVQQAAPPSVYPDDDESQFDQSRAGRSAGDRPFRNLEPPSVYPDEDQSQFDQSRAGRSAATQSQGQGDFHHPEPPNVDPDGDESRFDQSHVSHQDRSAAGATSVSGGSSAAHDDEAASGRSSNIHPDDVSTADFSRRGGYRGAGPVIQAFDDESTYVGGESVAHSRPPGQEEQSAAGTSNIQPDDISTADFSRRGGYRGAGPVIQAFDDESTYVGGESAVNSRPPGQEEQSAAGTSNVKPDDISTADFSRRGGYRGAGPVIQAFDDESTYVGGESVVNSRPPVQEDQSAAGTSNVKPDDVSTADFSRRGGYRGAGPVIQAFDDESTFAGNSAAFSAGNSATYSWGPSQPDQSMAGASASLRSGDISTSEFSRRGGYRGAGPVIDPDFDVIPEEYDETDDPDPGSDPAMHHDGGYPGDESRAFHGRPDEYAVDDPYGRDGYEERKEEDMAEGLGTAGFSRLGGDDYAPADYGAPGLSYGENERQHEEERKHFDDGGHSQEEDIFQFRDPVIKTAPKDYHNYSDPVESEICPLAVRKVLKILRYFSRVLSAMEPLAQQSGLVDALLYHMTRKPRVRDYEDEVSSRVDAIAVVVNLACAEENKIMLVYHPGLLDAVINIANHDPIDECREHAAIVLMNLAYAEENKVHMVNQDQLLDTLVHLLSDVSPFTRRYASAALFTLACTYANTAVMARHCDGGILEALRKVLLNDPIDEARVNAAEALFNMARNNSDDTVENMGNHPRLLASLAHSVLTDYSADVRAYSARALEWLSADIHSPMPCHRLLLKALVLSSQWTKTTCIAEALKMQASLSENRKPMVEHEGLLDGLATLALLDGINDDEVKTCAICALERLSKESSTRHIMVQNEGVMTALTKATFDNDIDDEESDEMGTPTAILMKTALKNLAEHL</sequence>
<keyword evidence="4" id="KW-0677">Repeat</keyword>
<dbReference type="OrthoDB" id="48854at2759"/>
<feature type="compositionally biased region" description="Low complexity" evidence="8">
    <location>
        <begin position="40"/>
        <end position="56"/>
    </location>
</feature>
<evidence type="ECO:0000256" key="5">
    <source>
        <dbReference type="ARBA" id="ARBA00023136"/>
    </source>
</evidence>
<comment type="subcellular location">
    <subcellularLocation>
        <location evidence="1">Vacuole membrane</location>
        <topology evidence="1">Lipid-anchor</topology>
    </subcellularLocation>
</comment>
<evidence type="ECO:0000313" key="10">
    <source>
        <dbReference type="Proteomes" id="UP000266841"/>
    </source>
</evidence>
<feature type="compositionally biased region" description="Polar residues" evidence="8">
    <location>
        <begin position="569"/>
        <end position="579"/>
    </location>
</feature>